<name>A0A7Y9LAD8_9ACTN</name>
<evidence type="ECO:0008006" key="4">
    <source>
        <dbReference type="Google" id="ProtNLM"/>
    </source>
</evidence>
<keyword evidence="1" id="KW-0472">Membrane</keyword>
<dbReference type="InterPro" id="IPR009781">
    <property type="entry name" value="DUF1345"/>
</dbReference>
<dbReference type="RefSeq" id="WP_179753735.1">
    <property type="nucleotide sequence ID" value="NZ_JACCBU010000001.1"/>
</dbReference>
<feature type="transmembrane region" description="Helical" evidence="1">
    <location>
        <begin position="136"/>
        <end position="156"/>
    </location>
</feature>
<gene>
    <name evidence="2" type="ORF">BKA15_004063</name>
</gene>
<feature type="transmembrane region" description="Helical" evidence="1">
    <location>
        <begin position="52"/>
        <end position="76"/>
    </location>
</feature>
<reference evidence="2 3" key="1">
    <citation type="submission" date="2020-07" db="EMBL/GenBank/DDBJ databases">
        <title>Sequencing the genomes of 1000 actinobacteria strains.</title>
        <authorList>
            <person name="Klenk H.-P."/>
        </authorList>
    </citation>
    <scope>NUCLEOTIDE SEQUENCE [LARGE SCALE GENOMIC DNA]</scope>
    <source>
        <strain evidence="2 3">DSM 22083</strain>
    </source>
</reference>
<comment type="caution">
    <text evidence="2">The sequence shown here is derived from an EMBL/GenBank/DDBJ whole genome shotgun (WGS) entry which is preliminary data.</text>
</comment>
<proteinExistence type="predicted"/>
<dbReference type="Pfam" id="PF07077">
    <property type="entry name" value="DUF1345"/>
    <property type="match status" value="1"/>
</dbReference>
<evidence type="ECO:0000313" key="2">
    <source>
        <dbReference type="EMBL" id="NYE72734.1"/>
    </source>
</evidence>
<dbReference type="AlphaFoldDB" id="A0A7Y9LAD8"/>
<accession>A0A7Y9LAD8</accession>
<organism evidence="2 3">
    <name type="scientific">Microlunatus parietis</name>
    <dbReference type="NCBI Taxonomy" id="682979"/>
    <lineage>
        <taxon>Bacteria</taxon>
        <taxon>Bacillati</taxon>
        <taxon>Actinomycetota</taxon>
        <taxon>Actinomycetes</taxon>
        <taxon>Propionibacteriales</taxon>
        <taxon>Propionibacteriaceae</taxon>
        <taxon>Microlunatus</taxon>
    </lineage>
</organism>
<keyword evidence="3" id="KW-1185">Reference proteome</keyword>
<protein>
    <recommendedName>
        <fullName evidence="4">DUF1345 domain-containing protein</fullName>
    </recommendedName>
</protein>
<keyword evidence="1" id="KW-0812">Transmembrane</keyword>
<feature type="transmembrane region" description="Helical" evidence="1">
    <location>
        <begin position="97"/>
        <end position="124"/>
    </location>
</feature>
<feature type="transmembrane region" description="Helical" evidence="1">
    <location>
        <begin position="212"/>
        <end position="235"/>
    </location>
</feature>
<evidence type="ECO:0000256" key="1">
    <source>
        <dbReference type="SAM" id="Phobius"/>
    </source>
</evidence>
<sequence length="239" mass="25674">MPRLRSEWARIGLALLVAGVGVTAAFLIGAMAGVRQGTFTVEQVTGPAGVAVLYLAFWIGYSVIYLATTLVTFGRADGATLALWFRESPEGRERRRVLELLLLASGPAGSVSLCIASLVAVVVFAMSEELHGNLPVVGLTFGVVLCSWLVIAITYAEHYARENSNDRQLVFPGEERDGPPEFSDYIYLAVQVGTTFATSDVAIERRSMRRTVTVHSVVTFAYNTVVVALIVSLFLGAAG</sequence>
<dbReference type="Proteomes" id="UP000569914">
    <property type="component" value="Unassembled WGS sequence"/>
</dbReference>
<dbReference type="EMBL" id="JACCBU010000001">
    <property type="protein sequence ID" value="NYE72734.1"/>
    <property type="molecule type" value="Genomic_DNA"/>
</dbReference>
<feature type="transmembrane region" description="Helical" evidence="1">
    <location>
        <begin position="12"/>
        <end position="32"/>
    </location>
</feature>
<evidence type="ECO:0000313" key="3">
    <source>
        <dbReference type="Proteomes" id="UP000569914"/>
    </source>
</evidence>
<keyword evidence="1" id="KW-1133">Transmembrane helix</keyword>